<dbReference type="EMBL" id="PP971698">
    <property type="protein sequence ID" value="XDJ02663.1"/>
    <property type="molecule type" value="Genomic_DNA"/>
</dbReference>
<sequence>MKFKEALEKLKEQGFDLKEDKAIFRLKEGALEIYFDEDKETLITEIHDLKVFVSNDLNDRDYMDVAFELSGIDEEDE</sequence>
<name>A0AB39C7U8_9CAUD</name>
<accession>A0AB39C7U8</accession>
<protein>
    <recommendedName>
        <fullName evidence="2">Phage protein</fullName>
    </recommendedName>
</protein>
<reference evidence="1" key="1">
    <citation type="submission" date="2024-06" db="EMBL/GenBank/DDBJ databases">
        <title>New lytic and new temperate phages specific for Staphylococcus hyicus.</title>
        <authorList>
            <person name="Petrzik K."/>
            <person name="Sovova L."/>
        </authorList>
    </citation>
    <scope>NUCLEOTIDE SEQUENCE</scope>
</reference>
<proteinExistence type="predicted"/>
<organism evidence="1">
    <name type="scientific">Staphylococcus phage Pel11</name>
    <dbReference type="NCBI Taxonomy" id="3235046"/>
    <lineage>
        <taxon>Viruses</taxon>
        <taxon>Duplodnaviria</taxon>
        <taxon>Heunggongvirae</taxon>
        <taxon>Uroviricota</taxon>
        <taxon>Caudoviricetes</taxon>
        <taxon>Coventryvirus</taxon>
    </lineage>
</organism>
<evidence type="ECO:0000313" key="1">
    <source>
        <dbReference type="EMBL" id="XDJ02663.1"/>
    </source>
</evidence>
<evidence type="ECO:0008006" key="2">
    <source>
        <dbReference type="Google" id="ProtNLM"/>
    </source>
</evidence>